<proteinExistence type="predicted"/>
<gene>
    <name evidence="1" type="ORF">G3I18_02535</name>
</gene>
<name>A0A9X5CFU1_9ACTN</name>
<accession>A0A9X5CFU1</accession>
<feature type="non-terminal residue" evidence="1">
    <location>
        <position position="1"/>
    </location>
</feature>
<comment type="caution">
    <text evidence="1">The sequence shown here is derived from an EMBL/GenBank/DDBJ whole genome shotgun (WGS) entry which is preliminary data.</text>
</comment>
<protein>
    <submittedName>
        <fullName evidence="1">ABC transporter permease</fullName>
    </submittedName>
</protein>
<dbReference type="Proteomes" id="UP000471745">
    <property type="component" value="Unassembled WGS sequence"/>
</dbReference>
<evidence type="ECO:0000313" key="2">
    <source>
        <dbReference type="Proteomes" id="UP000471745"/>
    </source>
</evidence>
<keyword evidence="2" id="KW-1185">Reference proteome</keyword>
<sequence>DASARPRMAAGAPATVDFTAAPLPPDMAWLPTAALTLGLRVPQPPVSVVEGVATDRYLESTGARIGQRLSVQLGGGSVPVRIARAVRALPTTPSDGADDDGGALLLDLASVNRALQAAKGNAVLPNEWWLSTEPGASSQVAAALRQRPDIDPSRVVVRDEIAERLRDDPFGAGPGNAFAAAAF</sequence>
<reference evidence="1 2" key="1">
    <citation type="submission" date="2020-01" db="EMBL/GenBank/DDBJ databases">
        <title>Insect and environment-associated Actinomycetes.</title>
        <authorList>
            <person name="Currrie C."/>
            <person name="Chevrette M."/>
            <person name="Carlson C."/>
            <person name="Stubbendieck R."/>
            <person name="Wendt-Pienkowski E."/>
        </authorList>
    </citation>
    <scope>NUCLEOTIDE SEQUENCE [LARGE SCALE GENOMIC DNA]</scope>
    <source>
        <strain evidence="1 2">SID8189</strain>
    </source>
</reference>
<evidence type="ECO:0000313" key="1">
    <source>
        <dbReference type="EMBL" id="NEC47468.1"/>
    </source>
</evidence>
<dbReference type="AlphaFoldDB" id="A0A9X5CFU1"/>
<feature type="non-terminal residue" evidence="1">
    <location>
        <position position="183"/>
    </location>
</feature>
<dbReference type="EMBL" id="JAAGNA010000091">
    <property type="protein sequence ID" value="NEC47468.1"/>
    <property type="molecule type" value="Genomic_DNA"/>
</dbReference>
<organism evidence="1 2">
    <name type="scientific">Actinospica acidiphila</name>
    <dbReference type="NCBI Taxonomy" id="304899"/>
    <lineage>
        <taxon>Bacteria</taxon>
        <taxon>Bacillati</taxon>
        <taxon>Actinomycetota</taxon>
        <taxon>Actinomycetes</taxon>
        <taxon>Catenulisporales</taxon>
        <taxon>Actinospicaceae</taxon>
        <taxon>Actinospica</taxon>
    </lineage>
</organism>